<proteinExistence type="inferred from homology"/>
<dbReference type="EMBL" id="CAJHIM010000020">
    <property type="protein sequence ID" value="CAD6492122.1"/>
    <property type="molecule type" value="Genomic_DNA"/>
</dbReference>
<dbReference type="InterPro" id="IPR058492">
    <property type="entry name" value="DUF8179"/>
</dbReference>
<reference evidence="3" key="1">
    <citation type="submission" date="2020-10" db="EMBL/GenBank/DDBJ databases">
        <authorList>
            <person name="Hahn C.J."/>
            <person name="Laso-Perez R."/>
            <person name="Vulcano F."/>
            <person name="Vaziourakis K.-M."/>
            <person name="Stokke R."/>
            <person name="Steen I.H."/>
            <person name="Teske A."/>
            <person name="Boetius A."/>
            <person name="Liebeke M."/>
            <person name="Amann R."/>
            <person name="Knittel K."/>
        </authorList>
    </citation>
    <scope>NUCLEOTIDE SEQUENCE</scope>
    <source>
        <strain evidence="3">Gfbio:e3339647-f889-4370-9287-4fb5cb688e4c:AG393N10_GoMArc1</strain>
    </source>
</reference>
<sequence>MNIQLNGVEVELPPGSTVKDAIERSGEIYHKKGVIALIKDISKVAEETDRYMIKTSKGSLKIKLQQSKLTGYWKKNYKEYEEKRLVWKTKDVLAIGHVTTDLPPQRTAQKYGQWDVFFGLSGFESSKTDLMFSTSDHTGVYGEPEGGVFAKLVGGRKILSKLTEDDTITTIIPVVERQKEAAADPIELETTLTGGERIVTCLEIDVSQGPHDDVEYALAALENRLALAIDTTYAFTGFKGIRDVTHQPENNQIRTRGSLTVRNTGLNTGQLYIYKHRQMPIKSHNVIGTITSGIELIDIAKEHQAVTMKTKPERVMVLGLTQKQAEEELKKRSITQQREGLTDDDAIVTGQEPLNTLAILNNKKLTTTGTQLSDIIKIELYYDKAPETIQYFKFICGLLEKPIGNMRTFYNHRRMGLVLFKPNAKLFNRAILRENTPVDKVDAFEIAVTNMSRKNLGMIGIRSKEDTTHGPTGEEFAATNVIGRVTGGFEALTKSKTDDLMCLQVINEPEI</sequence>
<evidence type="ECO:0000313" key="4">
    <source>
        <dbReference type="Proteomes" id="UP000637195"/>
    </source>
</evidence>
<dbReference type="Pfam" id="PF26548">
    <property type="entry name" value="DUF8179"/>
    <property type="match status" value="1"/>
</dbReference>
<evidence type="ECO:0000259" key="2">
    <source>
        <dbReference type="Pfam" id="PF26548"/>
    </source>
</evidence>
<dbReference type="NCBIfam" id="TIGR03268">
    <property type="entry name" value="methan_mark_3"/>
    <property type="match status" value="1"/>
</dbReference>
<accession>A0A811T8Z0</accession>
<gene>
    <name evidence="3" type="ORF">ANIMEMIM_00268</name>
</gene>
<dbReference type="HAMAP" id="MF_01089">
    <property type="entry name" value="UPF0288"/>
    <property type="match status" value="1"/>
</dbReference>
<dbReference type="AlphaFoldDB" id="A0A811T8Z0"/>
<dbReference type="InterPro" id="IPR016466">
    <property type="entry name" value="Methan_mark_3"/>
</dbReference>
<protein>
    <recommendedName>
        <fullName evidence="1">UPF0288 protein ANIMEMIM_00268</fullName>
    </recommendedName>
</protein>
<evidence type="ECO:0000313" key="3">
    <source>
        <dbReference type="EMBL" id="CAD6492122.1"/>
    </source>
</evidence>
<feature type="domain" description="Putative peptidyl-prolyl cis-trans isomerase" evidence="2">
    <location>
        <begin position="376"/>
        <end position="501"/>
    </location>
</feature>
<organism evidence="3 4">
    <name type="scientific">Candidatus Argoarchaeum ethanivorans</name>
    <dbReference type="NCBI Taxonomy" id="2608793"/>
    <lineage>
        <taxon>Archaea</taxon>
        <taxon>Methanobacteriati</taxon>
        <taxon>Methanobacteriota</taxon>
        <taxon>Stenosarchaea group</taxon>
        <taxon>Methanomicrobia</taxon>
        <taxon>Methanosarcinales</taxon>
        <taxon>Methanosarcinales incertae sedis</taxon>
        <taxon>GOM Arc I cluster</taxon>
        <taxon>Candidatus Argoarchaeum</taxon>
    </lineage>
</organism>
<comment type="caution">
    <text evidence="3">The sequence shown here is derived from an EMBL/GenBank/DDBJ whole genome shotgun (WGS) entry which is preliminary data.</text>
</comment>
<evidence type="ECO:0000256" key="1">
    <source>
        <dbReference type="HAMAP-Rule" id="MF_01089"/>
    </source>
</evidence>
<dbReference type="Proteomes" id="UP000637195">
    <property type="component" value="Unassembled WGS sequence"/>
</dbReference>
<comment type="similarity">
    <text evidence="1">Belongs to the UPF0288 family.</text>
</comment>
<dbReference type="PIRSF" id="PIRSF005852">
    <property type="entry name" value="UCP005852"/>
    <property type="match status" value="1"/>
</dbReference>
<name>A0A811T8Z0_9EURY</name>